<accession>A0A0A1MVA7</accession>
<evidence type="ECO:0000256" key="1">
    <source>
        <dbReference type="ARBA" id="ARBA00006739"/>
    </source>
</evidence>
<reference evidence="3 4" key="1">
    <citation type="submission" date="2014-11" db="EMBL/GenBank/DDBJ databases">
        <authorList>
            <person name="Urmite Genomes Urmite Genomes"/>
        </authorList>
    </citation>
    <scope>NUCLEOTIDE SEQUENCE [LARGE SCALE GENOMIC DNA]</scope>
    <source>
        <strain evidence="3 4">Oc5</strain>
    </source>
</reference>
<feature type="domain" description="Glycosyltransferase 2-like" evidence="2">
    <location>
        <begin position="202"/>
        <end position="304"/>
    </location>
</feature>
<dbReference type="Gene3D" id="3.90.550.10">
    <property type="entry name" value="Spore Coat Polysaccharide Biosynthesis Protein SpsA, Chain A"/>
    <property type="match status" value="1"/>
</dbReference>
<evidence type="ECO:0000313" key="4">
    <source>
        <dbReference type="Proteomes" id="UP000040453"/>
    </source>
</evidence>
<dbReference type="OrthoDB" id="396512at2"/>
<proteinExistence type="inferred from homology"/>
<dbReference type="Pfam" id="PF00535">
    <property type="entry name" value="Glycos_transf_2"/>
    <property type="match status" value="1"/>
</dbReference>
<comment type="similarity">
    <text evidence="1">Belongs to the glycosyltransferase 2 family.</text>
</comment>
<dbReference type="CDD" id="cd00761">
    <property type="entry name" value="Glyco_tranf_GTA_type"/>
    <property type="match status" value="1"/>
</dbReference>
<dbReference type="Proteomes" id="UP000040453">
    <property type="component" value="Unassembled WGS sequence"/>
</dbReference>
<evidence type="ECO:0000259" key="2">
    <source>
        <dbReference type="Pfam" id="PF00535"/>
    </source>
</evidence>
<organism evidence="3 4">
    <name type="scientific">Oceanobacillus oncorhynchi</name>
    <dbReference type="NCBI Taxonomy" id="545501"/>
    <lineage>
        <taxon>Bacteria</taxon>
        <taxon>Bacillati</taxon>
        <taxon>Bacillota</taxon>
        <taxon>Bacilli</taxon>
        <taxon>Bacillales</taxon>
        <taxon>Bacillaceae</taxon>
        <taxon>Oceanobacillus</taxon>
    </lineage>
</organism>
<gene>
    <name evidence="3" type="primary">hyaD</name>
    <name evidence="3" type="ORF">BN997_03279</name>
</gene>
<dbReference type="InterPro" id="IPR001173">
    <property type="entry name" value="Glyco_trans_2-like"/>
</dbReference>
<dbReference type="EMBL" id="CDGG01000001">
    <property type="protein sequence ID" value="CEI83372.1"/>
    <property type="molecule type" value="Genomic_DNA"/>
</dbReference>
<sequence>MKDITAILILYSDVAAIHKALVSLKRIESRLHSVMVLHEQNVSLAGILDFTPIKQIQSIICKENDSGKTLNDVIQKITNPYVLFLHDTDYLSPAIQADSLHLSQSESFLTTGCRYQNRVIHRPFLVSAPFLKNQQFLLNTQLPFKEALLPAWLNDKSSLKRRYEEGLVLQSRRSNSTSTLEKQKFIEKYQLNKIQTASPSLSVILSNYNMENHAETAVVSCLLQNELPEQILIMDDGSTDNSYHRLKRWHDRQLVKLFEKKNEGKAVALNHLLPHVTSDFILELDADDWLDPDAVSSIKKRLATLSENVSVLYGNLRKWKQLTGDVLFKGTAKGRHIHGRADLLSYRFPLGPRIYRTSALKRIGGFPVITFKEGKLYEDVSVLNQLIQSARFQYHDFTIYNVREHKESITRTSRSDWNEFLRLLK</sequence>
<dbReference type="GO" id="GO:0016758">
    <property type="term" value="F:hexosyltransferase activity"/>
    <property type="evidence" value="ECO:0007669"/>
    <property type="project" value="UniProtKB-ARBA"/>
</dbReference>
<name>A0A0A1MVA7_9BACI</name>
<evidence type="ECO:0000313" key="3">
    <source>
        <dbReference type="EMBL" id="CEI83372.1"/>
    </source>
</evidence>
<protein>
    <submittedName>
        <fullName evidence="3">Hyaluronan synthase</fullName>
    </submittedName>
</protein>
<dbReference type="SUPFAM" id="SSF53448">
    <property type="entry name" value="Nucleotide-diphospho-sugar transferases"/>
    <property type="match status" value="1"/>
</dbReference>
<dbReference type="RefSeq" id="WP_042533631.1">
    <property type="nucleotide sequence ID" value="NZ_CDGG01000001.1"/>
</dbReference>
<dbReference type="PANTHER" id="PTHR22916:SF3">
    <property type="entry name" value="UDP-GLCNAC:BETAGAL BETA-1,3-N-ACETYLGLUCOSAMINYLTRANSFERASE-LIKE PROTEIN 1"/>
    <property type="match status" value="1"/>
</dbReference>
<dbReference type="STRING" id="545501.BN997_03279"/>
<dbReference type="InterPro" id="IPR029044">
    <property type="entry name" value="Nucleotide-diphossugar_trans"/>
</dbReference>
<dbReference type="PANTHER" id="PTHR22916">
    <property type="entry name" value="GLYCOSYLTRANSFERASE"/>
    <property type="match status" value="1"/>
</dbReference>
<keyword evidence="4" id="KW-1185">Reference proteome</keyword>
<dbReference type="AlphaFoldDB" id="A0A0A1MVA7"/>